<dbReference type="PANTHER" id="PTHR12782">
    <property type="entry name" value="MICROSOMAL PROSTAGLANDIN E SYNTHASE-2"/>
    <property type="match status" value="1"/>
</dbReference>
<reference evidence="3" key="1">
    <citation type="submission" date="2021-01" db="EMBL/GenBank/DDBJ databases">
        <authorList>
            <person name="Corre E."/>
            <person name="Pelletier E."/>
            <person name="Niang G."/>
            <person name="Scheremetjew M."/>
            <person name="Finn R."/>
            <person name="Kale V."/>
            <person name="Holt S."/>
            <person name="Cochrane G."/>
            <person name="Meng A."/>
            <person name="Brown T."/>
            <person name="Cohen L."/>
        </authorList>
    </citation>
    <scope>NUCLEOTIDE SEQUENCE</scope>
    <source>
        <strain evidence="3">CCMP325</strain>
    </source>
</reference>
<organism evidence="3">
    <name type="scientific">Hanusia phi</name>
    <dbReference type="NCBI Taxonomy" id="3032"/>
    <lineage>
        <taxon>Eukaryota</taxon>
        <taxon>Cryptophyceae</taxon>
        <taxon>Pyrenomonadales</taxon>
        <taxon>Geminigeraceae</taxon>
        <taxon>Hanusia</taxon>
    </lineage>
</organism>
<accession>A0A7S0NE46</accession>
<dbReference type="Pfam" id="PF13417">
    <property type="entry name" value="GST_N_3"/>
    <property type="match status" value="1"/>
</dbReference>
<feature type="domain" description="GST N-terminal" evidence="2">
    <location>
        <begin position="32"/>
        <end position="108"/>
    </location>
</feature>
<evidence type="ECO:0000313" key="3">
    <source>
        <dbReference type="EMBL" id="CAD8508182.1"/>
    </source>
</evidence>
<dbReference type="InterPro" id="IPR036249">
    <property type="entry name" value="Thioredoxin-like_sf"/>
</dbReference>
<dbReference type="GO" id="GO:0005739">
    <property type="term" value="C:mitochondrion"/>
    <property type="evidence" value="ECO:0007669"/>
    <property type="project" value="TreeGrafter"/>
</dbReference>
<evidence type="ECO:0000256" key="1">
    <source>
        <dbReference type="SAM" id="MobiDB-lite"/>
    </source>
</evidence>
<sequence>MAETITNLDWQPNNEGQDLPQPLPITRKDQINHVKLYEIQASPPCVMVRALLAYGDIKYESVMVNMMSKKELKWSTYRKIPILVINGMQINDSYIIYKELCSIVFGRTLSETEAQQIHDITYGMLLAFQSEFFGSPVVRKKFVRLSFAGNCCFACLFHPCIRMYVGRAPNRIHAAHPELQSFDFYGKRFRSEFRGTYHCGVEPGPVDIMVWALTELGKHMDLGPGIDRWIAACDLTEWYQAINGLMQSKQSLWWEQ</sequence>
<feature type="compositionally biased region" description="Polar residues" evidence="1">
    <location>
        <begin position="1"/>
        <end position="16"/>
    </location>
</feature>
<dbReference type="Gene3D" id="3.40.30.10">
    <property type="entry name" value="Glutaredoxin"/>
    <property type="match status" value="1"/>
</dbReference>
<dbReference type="EMBL" id="HBEO01034729">
    <property type="protein sequence ID" value="CAD8508182.1"/>
    <property type="molecule type" value="Transcribed_RNA"/>
</dbReference>
<feature type="region of interest" description="Disordered" evidence="1">
    <location>
        <begin position="1"/>
        <end position="23"/>
    </location>
</feature>
<dbReference type="SUPFAM" id="SSF52833">
    <property type="entry name" value="Thioredoxin-like"/>
    <property type="match status" value="1"/>
</dbReference>
<proteinExistence type="predicted"/>
<name>A0A7S0NE46_9CRYP</name>
<dbReference type="PROSITE" id="PS50404">
    <property type="entry name" value="GST_NTER"/>
    <property type="match status" value="1"/>
</dbReference>
<dbReference type="AlphaFoldDB" id="A0A7S0NE46"/>
<protein>
    <recommendedName>
        <fullName evidence="2">GST N-terminal domain-containing protein</fullName>
    </recommendedName>
</protein>
<gene>
    <name evidence="3" type="ORF">HPHI1048_LOCUS23528</name>
</gene>
<dbReference type="InterPro" id="IPR004045">
    <property type="entry name" value="Glutathione_S-Trfase_N"/>
</dbReference>
<dbReference type="PANTHER" id="PTHR12782:SF5">
    <property type="entry name" value="PROSTAGLANDIN E SYNTHASE 2"/>
    <property type="match status" value="1"/>
</dbReference>
<evidence type="ECO:0000259" key="2">
    <source>
        <dbReference type="PROSITE" id="PS50404"/>
    </source>
</evidence>